<evidence type="ECO:0000256" key="4">
    <source>
        <dbReference type="ARBA" id="ARBA00022840"/>
    </source>
</evidence>
<dbReference type="PANTHER" id="PTHR48466:SF2">
    <property type="entry name" value="OS10G0509000 PROTEIN"/>
    <property type="match status" value="1"/>
</dbReference>
<evidence type="ECO:0000256" key="2">
    <source>
        <dbReference type="ARBA" id="ARBA00022741"/>
    </source>
</evidence>
<keyword evidence="5" id="KW-0694">RNA-binding</keyword>
<dbReference type="GO" id="GO:0140664">
    <property type="term" value="F:ATP-dependent DNA damage sensor activity"/>
    <property type="evidence" value="ECO:0007669"/>
    <property type="project" value="InterPro"/>
</dbReference>
<dbReference type="GO" id="GO:0006298">
    <property type="term" value="P:mismatch repair"/>
    <property type="evidence" value="ECO:0007669"/>
    <property type="project" value="InterPro"/>
</dbReference>
<dbReference type="Gene3D" id="3.40.50.300">
    <property type="entry name" value="P-loop containing nucleotide triphosphate hydrolases"/>
    <property type="match status" value="1"/>
</dbReference>
<evidence type="ECO:0000256" key="6">
    <source>
        <dbReference type="ARBA" id="ARBA00023125"/>
    </source>
</evidence>
<dbReference type="SMART" id="SM00534">
    <property type="entry name" value="MUTSac"/>
    <property type="match status" value="1"/>
</dbReference>
<evidence type="ECO:0000256" key="7">
    <source>
        <dbReference type="SAM" id="Coils"/>
    </source>
</evidence>
<dbReference type="GO" id="GO:0030983">
    <property type="term" value="F:mismatched DNA binding"/>
    <property type="evidence" value="ECO:0007669"/>
    <property type="project" value="InterPro"/>
</dbReference>
<keyword evidence="7" id="KW-0175">Coiled coil</keyword>
<protein>
    <recommendedName>
        <fullName evidence="8">DNA mismatch repair proteins mutS family domain-containing protein</fullName>
    </recommendedName>
</protein>
<dbReference type="AlphaFoldDB" id="A0A382THF7"/>
<evidence type="ECO:0000256" key="1">
    <source>
        <dbReference type="ARBA" id="ARBA00022730"/>
    </source>
</evidence>
<proteinExistence type="predicted"/>
<evidence type="ECO:0000256" key="5">
    <source>
        <dbReference type="ARBA" id="ARBA00022884"/>
    </source>
</evidence>
<feature type="domain" description="DNA mismatch repair proteins mutS family" evidence="8">
    <location>
        <begin position="42"/>
        <end position="227"/>
    </location>
</feature>
<dbReference type="Pfam" id="PF00488">
    <property type="entry name" value="MutS_V"/>
    <property type="match status" value="1"/>
</dbReference>
<feature type="non-terminal residue" evidence="9">
    <location>
        <position position="302"/>
    </location>
</feature>
<gene>
    <name evidence="9" type="ORF">METZ01_LOCUS374247</name>
</gene>
<accession>A0A382THF7</accession>
<keyword evidence="3" id="KW-0378">Hydrolase</keyword>
<dbReference type="EMBL" id="UINC01136554">
    <property type="protein sequence ID" value="SVD21393.1"/>
    <property type="molecule type" value="Genomic_DNA"/>
</dbReference>
<dbReference type="GO" id="GO:0019843">
    <property type="term" value="F:rRNA binding"/>
    <property type="evidence" value="ECO:0007669"/>
    <property type="project" value="UniProtKB-KW"/>
</dbReference>
<dbReference type="GO" id="GO:0016787">
    <property type="term" value="F:hydrolase activity"/>
    <property type="evidence" value="ECO:0007669"/>
    <property type="project" value="UniProtKB-KW"/>
</dbReference>
<keyword evidence="4" id="KW-0067">ATP-binding</keyword>
<sequence>MGARKCPIEFGCELQLNKARNPELILSRQAVIPNDIAWSKSTRVIIISGPNTGGKTVTLKTVGLMSLMVRAGLFLPVEEGSQIPFFPEVYADIGDEQNIELSLSTFSAHLKKIIHIVNHAVLGSLILLDELGIATDPQEGASLAEAVLKELSNKGVTTLVSTHYLALKLLAQTHNGFLNACTEFDPKSQKPTYHLIFGVPGHSAAIATAERLGLDVKITKLAREIYQSRDTRADTLLKELTQQRMELQKEKKDLQSRKLELESLVRHQCSLTESLRQQEQSFKLDKSKRIQLAVRQAKIELR</sequence>
<keyword evidence="1" id="KW-0699">rRNA-binding</keyword>
<keyword evidence="2" id="KW-0547">Nucleotide-binding</keyword>
<dbReference type="SUPFAM" id="SSF52540">
    <property type="entry name" value="P-loop containing nucleoside triphosphate hydrolases"/>
    <property type="match status" value="1"/>
</dbReference>
<evidence type="ECO:0000256" key="3">
    <source>
        <dbReference type="ARBA" id="ARBA00022801"/>
    </source>
</evidence>
<evidence type="ECO:0000313" key="9">
    <source>
        <dbReference type="EMBL" id="SVD21393.1"/>
    </source>
</evidence>
<dbReference type="PANTHER" id="PTHR48466">
    <property type="entry name" value="OS10G0509000 PROTEIN-RELATED"/>
    <property type="match status" value="1"/>
</dbReference>
<organism evidence="9">
    <name type="scientific">marine metagenome</name>
    <dbReference type="NCBI Taxonomy" id="408172"/>
    <lineage>
        <taxon>unclassified sequences</taxon>
        <taxon>metagenomes</taxon>
        <taxon>ecological metagenomes</taxon>
    </lineage>
</organism>
<dbReference type="InterPro" id="IPR000432">
    <property type="entry name" value="DNA_mismatch_repair_MutS_C"/>
</dbReference>
<dbReference type="FunFam" id="3.40.50.300:FF:000830">
    <property type="entry name" value="Endonuclease MutS2"/>
    <property type="match status" value="1"/>
</dbReference>
<reference evidence="9" key="1">
    <citation type="submission" date="2018-05" db="EMBL/GenBank/DDBJ databases">
        <authorList>
            <person name="Lanie J.A."/>
            <person name="Ng W.-L."/>
            <person name="Kazmierczak K.M."/>
            <person name="Andrzejewski T.M."/>
            <person name="Davidsen T.M."/>
            <person name="Wayne K.J."/>
            <person name="Tettelin H."/>
            <person name="Glass J.I."/>
            <person name="Rusch D."/>
            <person name="Podicherti R."/>
            <person name="Tsui H.-C.T."/>
            <person name="Winkler M.E."/>
        </authorList>
    </citation>
    <scope>NUCLEOTIDE SEQUENCE</scope>
</reference>
<keyword evidence="6" id="KW-0238">DNA-binding</keyword>
<name>A0A382THF7_9ZZZZ</name>
<evidence type="ECO:0000259" key="8">
    <source>
        <dbReference type="SMART" id="SM00534"/>
    </source>
</evidence>
<dbReference type="InterPro" id="IPR027417">
    <property type="entry name" value="P-loop_NTPase"/>
</dbReference>
<dbReference type="InterPro" id="IPR045076">
    <property type="entry name" value="MutS"/>
</dbReference>
<feature type="coiled-coil region" evidence="7">
    <location>
        <begin position="233"/>
        <end position="264"/>
    </location>
</feature>
<dbReference type="GO" id="GO:0005524">
    <property type="term" value="F:ATP binding"/>
    <property type="evidence" value="ECO:0007669"/>
    <property type="project" value="UniProtKB-KW"/>
</dbReference>